<keyword evidence="2" id="KW-1185">Reference proteome</keyword>
<accession>H2Y2J4</accession>
<sequence>QIKPVKTNTLQFAGNNKVTFLGVKVISSAFACDVSSSAASRMELVLLISGLS</sequence>
<reference evidence="2" key="1">
    <citation type="journal article" date="2002" name="Science">
        <title>The draft genome of Ciona intestinalis: insights into chordate and vertebrate origins.</title>
        <authorList>
            <person name="Dehal P."/>
            <person name="Satou Y."/>
            <person name="Campbell R.K."/>
            <person name="Chapman J."/>
            <person name="Degnan B."/>
            <person name="De Tomaso A."/>
            <person name="Davidson B."/>
            <person name="Di Gregorio A."/>
            <person name="Gelpke M."/>
            <person name="Goodstein D.M."/>
            <person name="Harafuji N."/>
            <person name="Hastings K.E."/>
            <person name="Ho I."/>
            <person name="Hotta K."/>
            <person name="Huang W."/>
            <person name="Kawashima T."/>
            <person name="Lemaire P."/>
            <person name="Martinez D."/>
            <person name="Meinertzhagen I.A."/>
            <person name="Necula S."/>
            <person name="Nonaka M."/>
            <person name="Putnam N."/>
            <person name="Rash S."/>
            <person name="Saiga H."/>
            <person name="Satake M."/>
            <person name="Terry A."/>
            <person name="Yamada L."/>
            <person name="Wang H.G."/>
            <person name="Awazu S."/>
            <person name="Azumi K."/>
            <person name="Boore J."/>
            <person name="Branno M."/>
            <person name="Chin-Bow S."/>
            <person name="DeSantis R."/>
            <person name="Doyle S."/>
            <person name="Francino P."/>
            <person name="Keys D.N."/>
            <person name="Haga S."/>
            <person name="Hayashi H."/>
            <person name="Hino K."/>
            <person name="Imai K.S."/>
            <person name="Inaba K."/>
            <person name="Kano S."/>
            <person name="Kobayashi K."/>
            <person name="Kobayashi M."/>
            <person name="Lee B.I."/>
            <person name="Makabe K.W."/>
            <person name="Manohar C."/>
            <person name="Matassi G."/>
            <person name="Medina M."/>
            <person name="Mochizuki Y."/>
            <person name="Mount S."/>
            <person name="Morishita T."/>
            <person name="Miura S."/>
            <person name="Nakayama A."/>
            <person name="Nishizaka S."/>
            <person name="Nomoto H."/>
            <person name="Ohta F."/>
            <person name="Oishi K."/>
            <person name="Rigoutsos I."/>
            <person name="Sano M."/>
            <person name="Sasaki A."/>
            <person name="Sasakura Y."/>
            <person name="Shoguchi E."/>
            <person name="Shin-i T."/>
            <person name="Spagnuolo A."/>
            <person name="Stainier D."/>
            <person name="Suzuki M.M."/>
            <person name="Tassy O."/>
            <person name="Takatori N."/>
            <person name="Tokuoka M."/>
            <person name="Yagi K."/>
            <person name="Yoshizaki F."/>
            <person name="Wada S."/>
            <person name="Zhang C."/>
            <person name="Hyatt P.D."/>
            <person name="Larimer F."/>
            <person name="Detter C."/>
            <person name="Doggett N."/>
            <person name="Glavina T."/>
            <person name="Hawkins T."/>
            <person name="Richardson P."/>
            <person name="Lucas S."/>
            <person name="Kohara Y."/>
            <person name="Levine M."/>
            <person name="Satoh N."/>
            <person name="Rokhsar D.S."/>
        </authorList>
    </citation>
    <scope>NUCLEOTIDE SEQUENCE [LARGE SCALE GENOMIC DNA]</scope>
</reference>
<reference evidence="1" key="4">
    <citation type="submission" date="2025-09" db="UniProtKB">
        <authorList>
            <consortium name="Ensembl"/>
        </authorList>
    </citation>
    <scope>IDENTIFICATION</scope>
</reference>
<evidence type="ECO:0000313" key="2">
    <source>
        <dbReference type="Proteomes" id="UP000008144"/>
    </source>
</evidence>
<protein>
    <submittedName>
        <fullName evidence="1">Uncharacterized protein</fullName>
    </submittedName>
</protein>
<proteinExistence type="predicted"/>
<dbReference type="InParanoid" id="H2Y2J4"/>
<dbReference type="Ensembl" id="ENSCINT00000033568.1">
    <property type="protein sequence ID" value="ENSCINP00000036129.1"/>
    <property type="gene ID" value="ENSCING00000018140.1"/>
</dbReference>
<name>H2Y2J4_CIOIN</name>
<dbReference type="AlphaFoldDB" id="H2Y2J4"/>
<dbReference type="EMBL" id="EAAA01001926">
    <property type="status" value="NOT_ANNOTATED_CDS"/>
    <property type="molecule type" value="Genomic_DNA"/>
</dbReference>
<organism evidence="1 2">
    <name type="scientific">Ciona intestinalis</name>
    <name type="common">Transparent sea squirt</name>
    <name type="synonym">Ascidia intestinalis</name>
    <dbReference type="NCBI Taxonomy" id="7719"/>
    <lineage>
        <taxon>Eukaryota</taxon>
        <taxon>Metazoa</taxon>
        <taxon>Chordata</taxon>
        <taxon>Tunicata</taxon>
        <taxon>Ascidiacea</taxon>
        <taxon>Phlebobranchia</taxon>
        <taxon>Cionidae</taxon>
        <taxon>Ciona</taxon>
    </lineage>
</organism>
<evidence type="ECO:0000313" key="1">
    <source>
        <dbReference type="Ensembl" id="ENSCINP00000036129.1"/>
    </source>
</evidence>
<reference evidence="1" key="2">
    <citation type="journal article" date="2008" name="Genome Biol.">
        <title>Improved genome assembly and evidence-based global gene model set for the chordate Ciona intestinalis: new insight into intron and operon populations.</title>
        <authorList>
            <person name="Satou Y."/>
            <person name="Mineta K."/>
            <person name="Ogasawara M."/>
            <person name="Sasakura Y."/>
            <person name="Shoguchi E."/>
            <person name="Ueno K."/>
            <person name="Yamada L."/>
            <person name="Matsumoto J."/>
            <person name="Wasserscheid J."/>
            <person name="Dewar K."/>
            <person name="Wiley G.B."/>
            <person name="Macmil S.L."/>
            <person name="Roe B.A."/>
            <person name="Zeller R.W."/>
            <person name="Hastings K.E."/>
            <person name="Lemaire P."/>
            <person name="Lindquist E."/>
            <person name="Endo T."/>
            <person name="Hotta K."/>
            <person name="Inaba K."/>
        </authorList>
    </citation>
    <scope>NUCLEOTIDE SEQUENCE [LARGE SCALE GENOMIC DNA]</scope>
    <source>
        <strain evidence="1">wild type</strain>
    </source>
</reference>
<dbReference type="HOGENOM" id="CLU_3092584_0_0_1"/>
<reference evidence="1" key="3">
    <citation type="submission" date="2025-08" db="UniProtKB">
        <authorList>
            <consortium name="Ensembl"/>
        </authorList>
    </citation>
    <scope>IDENTIFICATION</scope>
</reference>
<dbReference type="Proteomes" id="UP000008144">
    <property type="component" value="Chromosome 4"/>
</dbReference>